<dbReference type="SUPFAM" id="SSF75304">
    <property type="entry name" value="Amidase signature (AS) enzymes"/>
    <property type="match status" value="1"/>
</dbReference>
<evidence type="ECO:0000313" key="4">
    <source>
        <dbReference type="EMBL" id="NYD23659.1"/>
    </source>
</evidence>
<dbReference type="Pfam" id="PF01425">
    <property type="entry name" value="Amidase"/>
    <property type="match status" value="1"/>
</dbReference>
<accession>A0A7Y9DN40</accession>
<evidence type="ECO:0000256" key="1">
    <source>
        <dbReference type="ARBA" id="ARBA00009199"/>
    </source>
</evidence>
<evidence type="ECO:0000259" key="3">
    <source>
        <dbReference type="Pfam" id="PF01425"/>
    </source>
</evidence>
<dbReference type="Proteomes" id="UP000521922">
    <property type="component" value="Unassembled WGS sequence"/>
</dbReference>
<protein>
    <submittedName>
        <fullName evidence="4">Asp-tRNA(Asn)/Glu-tRNA(Gln) amidotransferase A subunit family amidase</fullName>
    </submittedName>
</protein>
<comment type="similarity">
    <text evidence="1">Belongs to the amidase family.</text>
</comment>
<keyword evidence="5" id="KW-1185">Reference proteome</keyword>
<proteinExistence type="inferred from homology"/>
<dbReference type="InterPro" id="IPR036928">
    <property type="entry name" value="AS_sf"/>
</dbReference>
<dbReference type="InterPro" id="IPR000120">
    <property type="entry name" value="Amidase"/>
</dbReference>
<reference evidence="4 5" key="1">
    <citation type="submission" date="2020-07" db="EMBL/GenBank/DDBJ databases">
        <title>Sequencing the genomes of 1000 actinobacteria strains.</title>
        <authorList>
            <person name="Klenk H.-P."/>
        </authorList>
    </citation>
    <scope>NUCLEOTIDE SEQUENCE [LARGE SCALE GENOMIC DNA]</scope>
    <source>
        <strain evidence="4 5">DSM 7487</strain>
    </source>
</reference>
<dbReference type="PANTHER" id="PTHR11895:SF7">
    <property type="entry name" value="GLUTAMYL-TRNA(GLN) AMIDOTRANSFERASE SUBUNIT A, MITOCHONDRIAL"/>
    <property type="match status" value="1"/>
</dbReference>
<name>A0A7Y9DN40_9ACTN</name>
<dbReference type="AlphaFoldDB" id="A0A7Y9DN40"/>
<dbReference type="GO" id="GO:0016740">
    <property type="term" value="F:transferase activity"/>
    <property type="evidence" value="ECO:0007669"/>
    <property type="project" value="UniProtKB-KW"/>
</dbReference>
<sequence length="513" mass="54552">MDEPRDPRRFAELTIARFHDLLRRGEATSAELTAWYLRRIEDLDRNGPRLGSLVTLNSAALDQARAADDHFARTGQLLGPLHGVPIVVKDQAETAGIPTAFGCSLFADYVPERDATVITRLRAAGAVLLGKTAMCDFAAGWFSFSSRTGFTRNPYDLDRETGGSSAGTAAAVAADLALVGLGEDTGGSIRLPASFTNLFGLRPTTGLVSRTGFSPLVHFQDTPGPITRTVTDAAVVLDVIAGWDPQDEFTALAAGHEHVGAFAEELDSRDLSSFRVGVLEDAFGPGPESAGTNSVVRAAVDRLRAEGVGVVDGLELGDLREWVTGTSLYTTQSKEDLAAFLAARPGAPAASWDEIVAAGAFHPLTDLVVDIAAGPQDPRDDPEHLPRRLRQEDLRRRLTALMAAAGVDVLVYPTVQVPAPTREELAAKRWTALTFPTNTVLASQSSLPAASVPVGFTDDGLPVGLEVVGPVMSERRLLRFARAWERVASPRRAPDLSAGDLAEPARPVASAAR</sequence>
<organism evidence="4 5">
    <name type="scientific">Kineococcus aurantiacus</name>
    <dbReference type="NCBI Taxonomy" id="37633"/>
    <lineage>
        <taxon>Bacteria</taxon>
        <taxon>Bacillati</taxon>
        <taxon>Actinomycetota</taxon>
        <taxon>Actinomycetes</taxon>
        <taxon>Kineosporiales</taxon>
        <taxon>Kineosporiaceae</taxon>
        <taxon>Kineococcus</taxon>
    </lineage>
</organism>
<gene>
    <name evidence="4" type="ORF">BJ968_003199</name>
</gene>
<dbReference type="InterPro" id="IPR023631">
    <property type="entry name" value="Amidase_dom"/>
</dbReference>
<dbReference type="EMBL" id="JACCBB010000001">
    <property type="protein sequence ID" value="NYD23659.1"/>
    <property type="molecule type" value="Genomic_DNA"/>
</dbReference>
<dbReference type="RefSeq" id="WP_179753535.1">
    <property type="nucleotide sequence ID" value="NZ_BAAAGN010000025.1"/>
</dbReference>
<feature type="region of interest" description="Disordered" evidence="2">
    <location>
        <begin position="494"/>
        <end position="513"/>
    </location>
</feature>
<comment type="caution">
    <text evidence="4">The sequence shown here is derived from an EMBL/GenBank/DDBJ whole genome shotgun (WGS) entry which is preliminary data.</text>
</comment>
<feature type="domain" description="Amidase" evidence="3">
    <location>
        <begin position="31"/>
        <end position="478"/>
    </location>
</feature>
<dbReference type="Gene3D" id="3.90.1300.10">
    <property type="entry name" value="Amidase signature (AS) domain"/>
    <property type="match status" value="1"/>
</dbReference>
<dbReference type="PANTHER" id="PTHR11895">
    <property type="entry name" value="TRANSAMIDASE"/>
    <property type="match status" value="1"/>
</dbReference>
<evidence type="ECO:0000313" key="5">
    <source>
        <dbReference type="Proteomes" id="UP000521922"/>
    </source>
</evidence>
<keyword evidence="4" id="KW-0808">Transferase</keyword>
<evidence type="ECO:0000256" key="2">
    <source>
        <dbReference type="SAM" id="MobiDB-lite"/>
    </source>
</evidence>